<dbReference type="EMBL" id="BAAABW010000021">
    <property type="protein sequence ID" value="GAA0357798.1"/>
    <property type="molecule type" value="Genomic_DNA"/>
</dbReference>
<feature type="domain" description="Beta-lactamase-related" evidence="1">
    <location>
        <begin position="65"/>
        <end position="390"/>
    </location>
</feature>
<name>A0ABN0X8E6_9ACTN</name>
<dbReference type="PANTHER" id="PTHR43283">
    <property type="entry name" value="BETA-LACTAMASE-RELATED"/>
    <property type="match status" value="1"/>
</dbReference>
<dbReference type="InterPro" id="IPR001466">
    <property type="entry name" value="Beta-lactam-related"/>
</dbReference>
<evidence type="ECO:0000259" key="1">
    <source>
        <dbReference type="Pfam" id="PF00144"/>
    </source>
</evidence>
<gene>
    <name evidence="2" type="ORF">GCM10010319_38820</name>
</gene>
<comment type="caution">
    <text evidence="2">The sequence shown here is derived from an EMBL/GenBank/DDBJ whole genome shotgun (WGS) entry which is preliminary data.</text>
</comment>
<organism evidence="2 3">
    <name type="scientific">Streptomyces blastmyceticus</name>
    <dbReference type="NCBI Taxonomy" id="68180"/>
    <lineage>
        <taxon>Bacteria</taxon>
        <taxon>Bacillati</taxon>
        <taxon>Actinomycetota</taxon>
        <taxon>Actinomycetes</taxon>
        <taxon>Kitasatosporales</taxon>
        <taxon>Streptomycetaceae</taxon>
        <taxon>Streptomyces</taxon>
    </lineage>
</organism>
<evidence type="ECO:0000313" key="2">
    <source>
        <dbReference type="EMBL" id="GAA0357798.1"/>
    </source>
</evidence>
<keyword evidence="3" id="KW-1185">Reference proteome</keyword>
<dbReference type="Gene3D" id="3.40.710.10">
    <property type="entry name" value="DD-peptidase/beta-lactamase superfamily"/>
    <property type="match status" value="1"/>
</dbReference>
<dbReference type="PANTHER" id="PTHR43283:SF3">
    <property type="entry name" value="BETA-LACTAMASE FAMILY PROTEIN (AFU_ORTHOLOGUE AFUA_5G07500)"/>
    <property type="match status" value="1"/>
</dbReference>
<reference evidence="2 3" key="1">
    <citation type="journal article" date="2019" name="Int. J. Syst. Evol. Microbiol.">
        <title>The Global Catalogue of Microorganisms (GCM) 10K type strain sequencing project: providing services to taxonomists for standard genome sequencing and annotation.</title>
        <authorList>
            <consortium name="The Broad Institute Genomics Platform"/>
            <consortium name="The Broad Institute Genome Sequencing Center for Infectious Disease"/>
            <person name="Wu L."/>
            <person name="Ma J."/>
        </authorList>
    </citation>
    <scope>NUCLEOTIDE SEQUENCE [LARGE SCALE GENOMIC DNA]</scope>
    <source>
        <strain evidence="2 3">JCM 4565</strain>
    </source>
</reference>
<dbReference type="RefSeq" id="WP_344119347.1">
    <property type="nucleotide sequence ID" value="NZ_BAAABW010000021.1"/>
</dbReference>
<dbReference type="Proteomes" id="UP001500063">
    <property type="component" value="Unassembled WGS sequence"/>
</dbReference>
<accession>A0ABN0X8E6</accession>
<proteinExistence type="predicted"/>
<dbReference type="Pfam" id="PF00144">
    <property type="entry name" value="Beta-lactamase"/>
    <property type="match status" value="1"/>
</dbReference>
<dbReference type="SUPFAM" id="SSF56601">
    <property type="entry name" value="beta-lactamase/transpeptidase-like"/>
    <property type="match status" value="1"/>
</dbReference>
<protein>
    <recommendedName>
        <fullName evidence="1">Beta-lactamase-related domain-containing protein</fullName>
    </recommendedName>
</protein>
<evidence type="ECO:0000313" key="3">
    <source>
        <dbReference type="Proteomes" id="UP001500063"/>
    </source>
</evidence>
<sequence length="516" mass="55415">MPENVYQEVSRVVDEEVKNVYREVTRLVDEEVAKLMDRTNREVDRVVNRALGVAAPEGFDTARWQARLDELLAAHRIPGAALAVLADGEIHELASGILHTRTGVEATTDSVFQIGSISKGYTAALAVLLADTGKLDLDAPVADVLPDFAVADAEASRTVTPRQLLNHTSGIEGDFAHDSGRGDDCLARYVEAARHVGMTNPPGATMSYSGTAYNILGRIVEVVTGRTWDEALKELLLTPLGLDRTMTLPEEVLRFRAAMGHMGDPGEDPVPTPMWNMLPRSAGPYGGISATAADVVRFARMFVDGGTAADGTRVLSPAAVAAMLNREVEMPDQWFLGAHWGLGWGLFEWDGARGFGHDGSTFGQLAYLRAIPEKGLAIALLTNGGGAAPKVFEALCRELTAELAGVTMPAFGPPEQPPAVRTEPFTGAYRREGFLMTITDRPSDEGVLQLTYEGADGLAGTFDPLVWHLTPVSDTPAKTVFAGRRSAKDGWIPVVFYALADGSRYVHFGVRATAKS</sequence>
<dbReference type="InterPro" id="IPR050789">
    <property type="entry name" value="Diverse_Enzym_Activities"/>
</dbReference>
<dbReference type="InterPro" id="IPR012338">
    <property type="entry name" value="Beta-lactam/transpept-like"/>
</dbReference>